<dbReference type="Proteomes" id="UP000229812">
    <property type="component" value="Segment"/>
</dbReference>
<reference evidence="3" key="1">
    <citation type="submission" date="2017-08" db="EMBL/GenBank/DDBJ databases">
        <title>A subgroup of T7-like phages that infect Caulobacter.</title>
        <authorList>
            <person name="Nguyen D."/>
            <person name="Ely B."/>
        </authorList>
    </citation>
    <scope>NUCLEOTIDE SEQUENCE [LARGE SCALE GENOMIC DNA]</scope>
</reference>
<evidence type="ECO:0000256" key="1">
    <source>
        <dbReference type="SAM" id="Coils"/>
    </source>
</evidence>
<keyword evidence="1" id="KW-0175">Coiled coil</keyword>
<keyword evidence="3" id="KW-1185">Reference proteome</keyword>
<protein>
    <submittedName>
        <fullName evidence="2">Uncharacterized protein</fullName>
    </submittedName>
</protein>
<gene>
    <name evidence="2" type="ORF">Lull_008</name>
</gene>
<sequence>MTFYSVIRPGTWAQYAKAAQEEEGTYYKDSLASKFEGHHSVAFIHGCFTSRSMALNAALNAIEEYNSFLSYDRAPFEGSIEDLIVEGLTSRVRWAIYELHDRPSADTLPIKNASWAKDHWFVDACNKDCPEVDLSVKGNVLIYANAHDMLRLKRTSMKAGRWIKMRSNGALTKIEIEWASRAFTLNEALLPPGYETLRYGFAEGEQAAIDVYAGGVYSCMQNDKEVAQWGTGDFRVAYVYDTEDKLLARAVVSLKSKTWMSIYGHDTMERSLLEAWLIGQGFQQVSRGGWDGSRCRLVSWLGHYLTPYIDRGDVWYDHDTGECVFDPYYKDTDQLHRNYPRMYDALYTVPDLRPEHTVEIPAYLKTWMDRASRAEQAEEAALATVDEWSSRYYQQNSELVNLRNRGATTQNDVEHAFEWCLNQANQVNGYDQYRRFVRELENQLRELRSMNGRTRSMSVYDYETLATGHYRPEYGASIVEDFYRHFGNVTVGRTASPQATNQVTTPADSGVNLGDMLRAAINAPPTTRRNRGRTGAIAYIGDVA</sequence>
<evidence type="ECO:0000313" key="2">
    <source>
        <dbReference type="EMBL" id="ATI16315.1"/>
    </source>
</evidence>
<dbReference type="EMBL" id="MF621978">
    <property type="protein sequence ID" value="ATI16315.1"/>
    <property type="molecule type" value="Genomic_DNA"/>
</dbReference>
<evidence type="ECO:0000313" key="3">
    <source>
        <dbReference type="Proteomes" id="UP000229812"/>
    </source>
</evidence>
<feature type="coiled-coil region" evidence="1">
    <location>
        <begin position="430"/>
        <end position="457"/>
    </location>
</feature>
<name>A0A291LB93_9CAUD</name>
<proteinExistence type="predicted"/>
<accession>A0A291LB93</accession>
<organism evidence="2 3">
    <name type="scientific">Caulobacter phage Lullwater</name>
    <dbReference type="NCBI Taxonomy" id="2024607"/>
    <lineage>
        <taxon>Viruses</taxon>
        <taxon>Duplodnaviria</taxon>
        <taxon>Heunggongvirae</taxon>
        <taxon>Uroviricota</taxon>
        <taxon>Caudoviricetes</taxon>
        <taxon>Autographivirales</taxon>
        <taxon>Autonotataviridae</taxon>
        <taxon>Lullwatervirus</taxon>
        <taxon>Lullwatervirus lullwater</taxon>
    </lineage>
</organism>